<dbReference type="InterPro" id="IPR052704">
    <property type="entry name" value="ECF_Sigma-70_Domain"/>
</dbReference>
<dbReference type="EMBL" id="BMQJ01000025">
    <property type="protein sequence ID" value="GGQ29020.1"/>
    <property type="molecule type" value="Genomic_DNA"/>
</dbReference>
<gene>
    <name evidence="9" type="ORF">GCM10010140_69020</name>
</gene>
<dbReference type="PANTHER" id="PTHR30173:SF36">
    <property type="entry name" value="ECF RNA POLYMERASE SIGMA FACTOR SIGJ"/>
    <property type="match status" value="1"/>
</dbReference>
<sequence length="338" mass="36145">MPGDTATHRPAAGRGPERGTERETAGKAEWGAGENAGGKAGRGSEGGAGRDAARRAEREFAEHRGLLHAVAYRVLGSVTEAEDVVQDAWLRWSHVDVTAVADTEGYLVRVATRLAIDRLRSARVRRESYVGPWLPEPMLTSPDVAENAVLADSVSTAVLLVLEALSPVERAVFVLSEVFGYSHAETAGFVGRGEVATRQIAHRARKAVEARRRRYDTDQATRRRVTERFLAACDGGDLNALMEVLAPDVTMTSDGGGLTGAPRKVVRTREHVARAIAVLSRRRPYGSRTRVLQVNGGPGIVVHSGRAPVLAITLHLLDGAVAAVHVVSNPEKLTGVTA</sequence>
<dbReference type="Proteomes" id="UP000611554">
    <property type="component" value="Unassembled WGS sequence"/>
</dbReference>
<name>A0ABQ2RF70_9ACTN</name>
<feature type="compositionally biased region" description="Basic and acidic residues" evidence="6">
    <location>
        <begin position="15"/>
        <end position="26"/>
    </location>
</feature>
<dbReference type="SUPFAM" id="SSF88946">
    <property type="entry name" value="Sigma2 domain of RNA polymerase sigma factors"/>
    <property type="match status" value="1"/>
</dbReference>
<comment type="subunit">
    <text evidence="2">Interacts transiently with the RNA polymerase catalytic core formed by RpoA, RpoB, RpoC and RpoZ (2 alpha, 1 beta, 1 beta' and 1 omega subunit) to form the RNA polymerase holoenzyme that can initiate transcription.</text>
</comment>
<dbReference type="InterPro" id="IPR013325">
    <property type="entry name" value="RNA_pol_sigma_r2"/>
</dbReference>
<feature type="region of interest" description="Disordered" evidence="6">
    <location>
        <begin position="1"/>
        <end position="56"/>
    </location>
</feature>
<dbReference type="InterPro" id="IPR036388">
    <property type="entry name" value="WH-like_DNA-bd_sf"/>
</dbReference>
<dbReference type="SUPFAM" id="SSF54427">
    <property type="entry name" value="NTF2-like"/>
    <property type="match status" value="1"/>
</dbReference>
<dbReference type="RefSeq" id="WP_189250609.1">
    <property type="nucleotide sequence ID" value="NZ_BMQJ01000025.1"/>
</dbReference>
<feature type="domain" description="RNA polymerase sigma factor 70 region 4 type 2" evidence="8">
    <location>
        <begin position="157"/>
        <end position="207"/>
    </location>
</feature>
<feature type="domain" description="RNA polymerase sigma-70 region 2" evidence="7">
    <location>
        <begin position="61"/>
        <end position="123"/>
    </location>
</feature>
<dbReference type="InterPro" id="IPR013324">
    <property type="entry name" value="RNA_pol_sigma_r3/r4-like"/>
</dbReference>
<comment type="similarity">
    <text evidence="1">Belongs to the sigma-70 factor family. ECF subfamily.</text>
</comment>
<evidence type="ECO:0000256" key="1">
    <source>
        <dbReference type="ARBA" id="ARBA00010641"/>
    </source>
</evidence>
<comment type="caution">
    <text evidence="9">The sequence shown here is derived from an EMBL/GenBank/DDBJ whole genome shotgun (WGS) entry which is preliminary data.</text>
</comment>
<dbReference type="SUPFAM" id="SSF88659">
    <property type="entry name" value="Sigma3 and sigma4 domains of RNA polymerase sigma factors"/>
    <property type="match status" value="1"/>
</dbReference>
<evidence type="ECO:0000256" key="5">
    <source>
        <dbReference type="ARBA" id="ARBA00023163"/>
    </source>
</evidence>
<evidence type="ECO:0000313" key="10">
    <source>
        <dbReference type="Proteomes" id="UP000611554"/>
    </source>
</evidence>
<dbReference type="Pfam" id="PF08281">
    <property type="entry name" value="Sigma70_r4_2"/>
    <property type="match status" value="1"/>
</dbReference>
<accession>A0ABQ2RF70</accession>
<dbReference type="Gene3D" id="1.10.1740.10">
    <property type="match status" value="1"/>
</dbReference>
<evidence type="ECO:0000313" key="9">
    <source>
        <dbReference type="EMBL" id="GGQ29020.1"/>
    </source>
</evidence>
<evidence type="ECO:0000256" key="4">
    <source>
        <dbReference type="ARBA" id="ARBA00023082"/>
    </source>
</evidence>
<dbReference type="NCBIfam" id="NF007214">
    <property type="entry name" value="PRK09636.1"/>
    <property type="match status" value="1"/>
</dbReference>
<dbReference type="Gene3D" id="1.10.10.10">
    <property type="entry name" value="Winged helix-like DNA-binding domain superfamily/Winged helix DNA-binding domain"/>
    <property type="match status" value="1"/>
</dbReference>
<dbReference type="Gene3D" id="3.10.450.50">
    <property type="match status" value="1"/>
</dbReference>
<keyword evidence="4" id="KW-0731">Sigma factor</keyword>
<dbReference type="Pfam" id="PF04542">
    <property type="entry name" value="Sigma70_r2"/>
    <property type="match status" value="1"/>
</dbReference>
<organism evidence="9 10">
    <name type="scientific">Streptosporangium pseudovulgare</name>
    <dbReference type="NCBI Taxonomy" id="35765"/>
    <lineage>
        <taxon>Bacteria</taxon>
        <taxon>Bacillati</taxon>
        <taxon>Actinomycetota</taxon>
        <taxon>Actinomycetes</taxon>
        <taxon>Streptosporangiales</taxon>
        <taxon>Streptosporangiaceae</taxon>
        <taxon>Streptosporangium</taxon>
    </lineage>
</organism>
<keyword evidence="5" id="KW-0804">Transcription</keyword>
<evidence type="ECO:0000256" key="3">
    <source>
        <dbReference type="ARBA" id="ARBA00023015"/>
    </source>
</evidence>
<evidence type="ECO:0000259" key="7">
    <source>
        <dbReference type="Pfam" id="PF04542"/>
    </source>
</evidence>
<feature type="compositionally biased region" description="Gly residues" evidence="6">
    <location>
        <begin position="34"/>
        <end position="49"/>
    </location>
</feature>
<dbReference type="InterPro" id="IPR014284">
    <property type="entry name" value="RNA_pol_sigma-70_dom"/>
</dbReference>
<reference evidence="10" key="1">
    <citation type="journal article" date="2019" name="Int. J. Syst. Evol. Microbiol.">
        <title>The Global Catalogue of Microorganisms (GCM) 10K type strain sequencing project: providing services to taxonomists for standard genome sequencing and annotation.</title>
        <authorList>
            <consortium name="The Broad Institute Genomics Platform"/>
            <consortium name="The Broad Institute Genome Sequencing Center for Infectious Disease"/>
            <person name="Wu L."/>
            <person name="Ma J."/>
        </authorList>
    </citation>
    <scope>NUCLEOTIDE SEQUENCE [LARGE SCALE GENOMIC DNA]</scope>
    <source>
        <strain evidence="10">JCM 3115</strain>
    </source>
</reference>
<dbReference type="InterPro" id="IPR007627">
    <property type="entry name" value="RNA_pol_sigma70_r2"/>
</dbReference>
<protein>
    <submittedName>
        <fullName evidence="9">RNA polymerase sigma24 factor</fullName>
    </submittedName>
</protein>
<dbReference type="InterPro" id="IPR032710">
    <property type="entry name" value="NTF2-like_dom_sf"/>
</dbReference>
<evidence type="ECO:0000256" key="2">
    <source>
        <dbReference type="ARBA" id="ARBA00011344"/>
    </source>
</evidence>
<proteinExistence type="inferred from homology"/>
<evidence type="ECO:0000256" key="6">
    <source>
        <dbReference type="SAM" id="MobiDB-lite"/>
    </source>
</evidence>
<dbReference type="PANTHER" id="PTHR30173">
    <property type="entry name" value="SIGMA 19 FACTOR"/>
    <property type="match status" value="1"/>
</dbReference>
<keyword evidence="3" id="KW-0805">Transcription regulation</keyword>
<keyword evidence="10" id="KW-1185">Reference proteome</keyword>
<dbReference type="NCBIfam" id="TIGR02937">
    <property type="entry name" value="sigma70-ECF"/>
    <property type="match status" value="1"/>
</dbReference>
<dbReference type="InterPro" id="IPR013249">
    <property type="entry name" value="RNA_pol_sigma70_r4_t2"/>
</dbReference>
<evidence type="ECO:0000259" key="8">
    <source>
        <dbReference type="Pfam" id="PF08281"/>
    </source>
</evidence>